<reference evidence="7" key="2">
    <citation type="submission" date="2020-09" db="EMBL/GenBank/DDBJ databases">
        <authorList>
            <person name="Sun Q."/>
            <person name="Ohkuma M."/>
        </authorList>
    </citation>
    <scope>NUCLEOTIDE SEQUENCE</scope>
    <source>
        <strain evidence="7">JCM 30078</strain>
    </source>
</reference>
<sequence length="526" mass="56741">MSFANTLSLGNSSIRNGRGYKRFSSLVASAALLCGLAGAPFSQASAAGLDMVGVNLAGAEFTSGALPGKEGTNFFFPTEANFKTWTSKGVKLIRFPILWERLQPKLGGDFDPTYAAFIDKTFDYAEKYNAKLILDVHNYQRYRDVVIGTGNVSYANYRDLIRRIALRWSPERSLYAYDIMNEPHDADAQWPIAAQHGIDAIREIDRVKPIMIEGNSWAGATQWPSYNKALLNLKDPADNLIFQAHLYFDGSDGGSYKKFDVTTVKADYGVERVKPFVKWLQDNGKKGFIGEFGVPGDDPRWFPIMEGMLAYLKDHCIPATYWAAGRAWGNYRLSIEPKGGVDRPQWPILKKYLTNSSCSAIGPKSTKPATTTPPAANTTTKPTTPTTPTPTTPTTTPAKPATPAPTTPTTPAPTTPSTGSNTGSGSNTGNTGTSKAVESSINNFTDSNWNKGIAKKMSGFTIPKTSASAAAFKVGASVKMANGQVYKIGSVYSVGNNMSVYLNGPILDGAAVGHPKKVTLFTAATK</sequence>
<dbReference type="InterPro" id="IPR017853">
    <property type="entry name" value="GH"/>
</dbReference>
<dbReference type="Gene3D" id="3.20.20.80">
    <property type="entry name" value="Glycosidases"/>
    <property type="match status" value="1"/>
</dbReference>
<evidence type="ECO:0000256" key="2">
    <source>
        <dbReference type="ARBA" id="ARBA00023295"/>
    </source>
</evidence>
<feature type="compositionally biased region" description="Pro residues" evidence="4">
    <location>
        <begin position="400"/>
        <end position="414"/>
    </location>
</feature>
<evidence type="ECO:0000256" key="5">
    <source>
        <dbReference type="SAM" id="SignalP"/>
    </source>
</evidence>
<feature type="domain" description="Glycoside hydrolase family 5" evidence="6">
    <location>
        <begin position="66"/>
        <end position="325"/>
    </location>
</feature>
<dbReference type="GO" id="GO:0009251">
    <property type="term" value="P:glucan catabolic process"/>
    <property type="evidence" value="ECO:0007669"/>
    <property type="project" value="TreeGrafter"/>
</dbReference>
<evidence type="ECO:0000256" key="3">
    <source>
        <dbReference type="RuleBase" id="RU361153"/>
    </source>
</evidence>
<accession>A0A917PRY9</accession>
<evidence type="ECO:0000256" key="4">
    <source>
        <dbReference type="SAM" id="MobiDB-lite"/>
    </source>
</evidence>
<dbReference type="EMBL" id="BMPO01000003">
    <property type="protein sequence ID" value="GGJ89471.1"/>
    <property type="molecule type" value="Genomic_DNA"/>
</dbReference>
<evidence type="ECO:0000313" key="7">
    <source>
        <dbReference type="EMBL" id="GGJ89471.1"/>
    </source>
</evidence>
<reference evidence="7" key="1">
    <citation type="journal article" date="2014" name="Int. J. Syst. Evol. Microbiol.">
        <title>Complete genome sequence of Corynebacterium casei LMG S-19264T (=DSM 44701T), isolated from a smear-ripened cheese.</title>
        <authorList>
            <consortium name="US DOE Joint Genome Institute (JGI-PGF)"/>
            <person name="Walter F."/>
            <person name="Albersmeier A."/>
            <person name="Kalinowski J."/>
            <person name="Ruckert C."/>
        </authorList>
    </citation>
    <scope>NUCLEOTIDE SEQUENCE</scope>
    <source>
        <strain evidence="7">JCM 30078</strain>
    </source>
</reference>
<dbReference type="SUPFAM" id="SSF51445">
    <property type="entry name" value="(Trans)glycosidases"/>
    <property type="match status" value="1"/>
</dbReference>
<feature type="compositionally biased region" description="Low complexity" evidence="4">
    <location>
        <begin position="415"/>
        <end position="436"/>
    </location>
</feature>
<keyword evidence="2 3" id="KW-0326">Glycosidase</keyword>
<protein>
    <recommendedName>
        <fullName evidence="6">Glycoside hydrolase family 5 domain-containing protein</fullName>
    </recommendedName>
</protein>
<keyword evidence="8" id="KW-1185">Reference proteome</keyword>
<dbReference type="Proteomes" id="UP000635983">
    <property type="component" value="Unassembled WGS sequence"/>
</dbReference>
<gene>
    <name evidence="7" type="ORF">GCM10009304_13820</name>
</gene>
<dbReference type="PANTHER" id="PTHR34142:SF1">
    <property type="entry name" value="GLYCOSIDE HYDROLASE FAMILY 5 DOMAIN-CONTAINING PROTEIN"/>
    <property type="match status" value="1"/>
</dbReference>
<comment type="similarity">
    <text evidence="3">Belongs to the glycosyl hydrolase 5 (cellulase A) family.</text>
</comment>
<keyword evidence="1 3" id="KW-0378">Hydrolase</keyword>
<dbReference type="Pfam" id="PF00150">
    <property type="entry name" value="Cellulase"/>
    <property type="match status" value="1"/>
</dbReference>
<comment type="caution">
    <text evidence="7">The sequence shown here is derived from an EMBL/GenBank/DDBJ whole genome shotgun (WGS) entry which is preliminary data.</text>
</comment>
<dbReference type="RefSeq" id="WP_188982432.1">
    <property type="nucleotide sequence ID" value="NZ_BMPO01000003.1"/>
</dbReference>
<feature type="chain" id="PRO_5038104856" description="Glycoside hydrolase family 5 domain-containing protein" evidence="5">
    <location>
        <begin position="47"/>
        <end position="526"/>
    </location>
</feature>
<evidence type="ECO:0000256" key="1">
    <source>
        <dbReference type="ARBA" id="ARBA00022801"/>
    </source>
</evidence>
<name>A0A917PRY9_9PSED</name>
<proteinExistence type="inferred from homology"/>
<keyword evidence="5" id="KW-0732">Signal</keyword>
<feature type="region of interest" description="Disordered" evidence="4">
    <location>
        <begin position="360"/>
        <end position="437"/>
    </location>
</feature>
<evidence type="ECO:0000313" key="8">
    <source>
        <dbReference type="Proteomes" id="UP000635983"/>
    </source>
</evidence>
<dbReference type="InterPro" id="IPR001547">
    <property type="entry name" value="Glyco_hydro_5"/>
</dbReference>
<evidence type="ECO:0000259" key="6">
    <source>
        <dbReference type="Pfam" id="PF00150"/>
    </source>
</evidence>
<feature type="compositionally biased region" description="Low complexity" evidence="4">
    <location>
        <begin position="362"/>
        <end position="384"/>
    </location>
</feature>
<dbReference type="PANTHER" id="PTHR34142">
    <property type="entry name" value="ENDO-BETA-1,4-GLUCANASE A"/>
    <property type="match status" value="1"/>
</dbReference>
<dbReference type="GO" id="GO:0004553">
    <property type="term" value="F:hydrolase activity, hydrolyzing O-glycosyl compounds"/>
    <property type="evidence" value="ECO:0007669"/>
    <property type="project" value="InterPro"/>
</dbReference>
<organism evidence="7 8">
    <name type="scientific">Pseudomonas matsuisoli</name>
    <dbReference type="NCBI Taxonomy" id="1515666"/>
    <lineage>
        <taxon>Bacteria</taxon>
        <taxon>Pseudomonadati</taxon>
        <taxon>Pseudomonadota</taxon>
        <taxon>Gammaproteobacteria</taxon>
        <taxon>Pseudomonadales</taxon>
        <taxon>Pseudomonadaceae</taxon>
        <taxon>Pseudomonas</taxon>
    </lineage>
</organism>
<feature type="signal peptide" evidence="5">
    <location>
        <begin position="1"/>
        <end position="46"/>
    </location>
</feature>
<dbReference type="AlphaFoldDB" id="A0A917PRY9"/>